<feature type="coiled-coil region" evidence="1">
    <location>
        <begin position="238"/>
        <end position="274"/>
    </location>
</feature>
<keyword evidence="4" id="KW-1185">Reference proteome</keyword>
<evidence type="ECO:0000256" key="1">
    <source>
        <dbReference type="SAM" id="Coils"/>
    </source>
</evidence>
<dbReference type="OrthoDB" id="6142165at2759"/>
<feature type="region of interest" description="Disordered" evidence="2">
    <location>
        <begin position="1"/>
        <end position="28"/>
    </location>
</feature>
<evidence type="ECO:0000313" key="3">
    <source>
        <dbReference type="EMBL" id="CAC5388318.1"/>
    </source>
</evidence>
<dbReference type="EMBL" id="CACVKT020004154">
    <property type="protein sequence ID" value="CAC5388318.1"/>
    <property type="molecule type" value="Genomic_DNA"/>
</dbReference>
<protein>
    <submittedName>
        <fullName evidence="3">Uncharacterized protein</fullName>
    </submittedName>
</protein>
<evidence type="ECO:0000256" key="2">
    <source>
        <dbReference type="SAM" id="MobiDB-lite"/>
    </source>
</evidence>
<dbReference type="Proteomes" id="UP000507470">
    <property type="component" value="Unassembled WGS sequence"/>
</dbReference>
<organism evidence="3 4">
    <name type="scientific">Mytilus coruscus</name>
    <name type="common">Sea mussel</name>
    <dbReference type="NCBI Taxonomy" id="42192"/>
    <lineage>
        <taxon>Eukaryota</taxon>
        <taxon>Metazoa</taxon>
        <taxon>Spiralia</taxon>
        <taxon>Lophotrochozoa</taxon>
        <taxon>Mollusca</taxon>
        <taxon>Bivalvia</taxon>
        <taxon>Autobranchia</taxon>
        <taxon>Pteriomorphia</taxon>
        <taxon>Mytilida</taxon>
        <taxon>Mytiloidea</taxon>
        <taxon>Mytilidae</taxon>
        <taxon>Mytilinae</taxon>
        <taxon>Mytilus</taxon>
    </lineage>
</organism>
<accession>A0A6J8BW95</accession>
<sequence>MSTETVIPKVEKKHLENPTGGSKMEKVPGKPFMEIHDEINDEGQGNFPLILDDSVETQTQEDVKPKRMRKLTSGGQEMYEKEVEKYTAELIHYRKNLYILINSYYSGELETLEVRLMPDRINKELSKYQQISEKFIGFLKRYRTAESAREEATQKIIFKSIVSKAKTILNEIEIKLKQAQLAKSFATGRKFKPPSASSMLIKQRAKMDAAKTNLRFASKEAEPERLQFKLEEEELKTKAELLKKKVEAKLQMELLKSEKEVAIAETEFNAVREELEMEGSRSSGKSMASVVDPRQHIERYLQKQQEIMKSVYINPQQMQPPELNVHAAPFEPKSEDIRQTNYEINNVSVANELSKFLLKKESIDVSFYEI</sequence>
<proteinExistence type="predicted"/>
<reference evidence="3 4" key="1">
    <citation type="submission" date="2020-06" db="EMBL/GenBank/DDBJ databases">
        <authorList>
            <person name="Li R."/>
            <person name="Bekaert M."/>
        </authorList>
    </citation>
    <scope>NUCLEOTIDE SEQUENCE [LARGE SCALE GENOMIC DNA]</scope>
    <source>
        <strain evidence="4">wild</strain>
    </source>
</reference>
<evidence type="ECO:0000313" key="4">
    <source>
        <dbReference type="Proteomes" id="UP000507470"/>
    </source>
</evidence>
<gene>
    <name evidence="3" type="ORF">MCOR_23595</name>
</gene>
<name>A0A6J8BW95_MYTCO</name>
<dbReference type="AlphaFoldDB" id="A0A6J8BW95"/>
<keyword evidence="1" id="KW-0175">Coiled coil</keyword>